<evidence type="ECO:0000313" key="2">
    <source>
        <dbReference type="EMBL" id="SAM80532.1"/>
    </source>
</evidence>
<reference evidence="3" key="3">
    <citation type="submission" date="2018-08" db="EMBL/GenBank/DDBJ databases">
        <authorList>
            <person name="Guldener U."/>
        </authorList>
    </citation>
    <scope>NUCLEOTIDE SEQUENCE</scope>
    <source>
        <strain evidence="3">UB2</strain>
    </source>
</reference>
<keyword evidence="5" id="KW-1185">Reference proteome</keyword>
<feature type="region of interest" description="Disordered" evidence="1">
    <location>
        <begin position="336"/>
        <end position="394"/>
    </location>
</feature>
<gene>
    <name evidence="3" type="ORF">UBRO2_05935</name>
    <name evidence="2" type="ORF">UBRO_02463</name>
</gene>
<feature type="compositionally biased region" description="Polar residues" evidence="1">
    <location>
        <begin position="42"/>
        <end position="51"/>
    </location>
</feature>
<dbReference type="EMBL" id="LT558120">
    <property type="protein sequence ID" value="SAM80532.1"/>
    <property type="molecule type" value="Genomic_DNA"/>
</dbReference>
<feature type="region of interest" description="Disordered" evidence="1">
    <location>
        <begin position="1"/>
        <end position="278"/>
    </location>
</feature>
<evidence type="ECO:0000256" key="1">
    <source>
        <dbReference type="SAM" id="MobiDB-lite"/>
    </source>
</evidence>
<feature type="compositionally biased region" description="Polar residues" evidence="1">
    <location>
        <begin position="231"/>
        <end position="245"/>
    </location>
</feature>
<proteinExistence type="predicted"/>
<feature type="compositionally biased region" description="Acidic residues" evidence="1">
    <location>
        <begin position="249"/>
        <end position="261"/>
    </location>
</feature>
<feature type="compositionally biased region" description="Polar residues" evidence="1">
    <location>
        <begin position="76"/>
        <end position="88"/>
    </location>
</feature>
<reference evidence="4" key="1">
    <citation type="submission" date="2016-04" db="EMBL/GenBank/DDBJ databases">
        <authorList>
            <person name="Guldener U."/>
            <person name="Guldener U."/>
        </authorList>
    </citation>
    <scope>NUCLEOTIDE SEQUENCE [LARGE SCALE GENOMIC DNA]</scope>
    <source>
        <strain evidence="4">UB2112</strain>
    </source>
</reference>
<feature type="compositionally biased region" description="Basic and acidic residues" evidence="1">
    <location>
        <begin position="212"/>
        <end position="226"/>
    </location>
</feature>
<feature type="compositionally biased region" description="Acidic residues" evidence="1">
    <location>
        <begin position="60"/>
        <end position="71"/>
    </location>
</feature>
<reference evidence="2" key="2">
    <citation type="submission" date="2016-04" db="EMBL/GenBank/DDBJ databases">
        <authorList>
            <person name="Evans L.H."/>
            <person name="Alamgir A."/>
            <person name="Owens N."/>
            <person name="Weber N.D."/>
            <person name="Virtaneva K."/>
            <person name="Barbian K."/>
            <person name="Babar A."/>
            <person name="Rosenke K."/>
        </authorList>
    </citation>
    <scope>NUCLEOTIDE SEQUENCE</scope>
    <source>
        <strain evidence="2">UB2112</strain>
    </source>
</reference>
<evidence type="ECO:0000313" key="5">
    <source>
        <dbReference type="Proteomes" id="UP000658997"/>
    </source>
</evidence>
<feature type="compositionally biased region" description="Basic and acidic residues" evidence="1">
    <location>
        <begin position="92"/>
        <end position="120"/>
    </location>
</feature>
<feature type="region of interest" description="Disordered" evidence="1">
    <location>
        <begin position="291"/>
        <end position="323"/>
    </location>
</feature>
<dbReference type="Proteomes" id="UP000179920">
    <property type="component" value="Chromosome IV"/>
</dbReference>
<feature type="compositionally biased region" description="Low complexity" evidence="1">
    <location>
        <begin position="295"/>
        <end position="307"/>
    </location>
</feature>
<dbReference type="OrthoDB" id="2554945at2759"/>
<organism evidence="2 4">
    <name type="scientific">Ustilago bromivora</name>
    <dbReference type="NCBI Taxonomy" id="307758"/>
    <lineage>
        <taxon>Eukaryota</taxon>
        <taxon>Fungi</taxon>
        <taxon>Dikarya</taxon>
        <taxon>Basidiomycota</taxon>
        <taxon>Ustilaginomycotina</taxon>
        <taxon>Ustilaginomycetes</taxon>
        <taxon>Ustilaginales</taxon>
        <taxon>Ustilaginaceae</taxon>
        <taxon>Ustilago</taxon>
    </lineage>
</organism>
<name>A0A1K0G146_9BASI</name>
<accession>A0A1K0G146</accession>
<sequence length="394" mass="42781">MVAAHKQRQVQKAQEQAISKALAEPKPSTSHVSFGDDDDSNTQEAGSSLNIRTAAHNFEASDDGSEDDDAPVEVVSNKTFKKQASQGSARAKAQEKAEKAKRQAAEQKRLKKQKEREAAIAKELQPSNVREEAEEQIDQPLSQGGSESEEDEASSTTRLDPSLFAEVFAQPVSAPKSILKKRSAEERADEVAKLQRERKQRRKEQRAGGVVKGRDGLPMKRAEDGTILRALTTSIRPSARSSSHKTSFDDEDGEQPDEPLDEVVRPTQLDRSASLPNAKVRAFLKRALERKKGGFKSATSAKGASAAKKQKNQDDPLGLNDPAFLPGGEFYHLVNKGDKAKTAKQGHKDSAASARQAFRGGGVRKDAVSVLRARSRGGPSLGFARSQEGSDDDY</sequence>
<dbReference type="EMBL" id="ULHB01000251">
    <property type="protein sequence ID" value="SYW86215.1"/>
    <property type="molecule type" value="Genomic_DNA"/>
</dbReference>
<feature type="compositionally biased region" description="Basic and acidic residues" evidence="1">
    <location>
        <begin position="336"/>
        <end position="350"/>
    </location>
</feature>
<dbReference type="Proteomes" id="UP000658997">
    <property type="component" value="Unassembled WGS sequence"/>
</dbReference>
<evidence type="ECO:0000313" key="4">
    <source>
        <dbReference type="Proteomes" id="UP000179920"/>
    </source>
</evidence>
<dbReference type="AlphaFoldDB" id="A0A1K0G146"/>
<feature type="compositionally biased region" description="Basic and acidic residues" evidence="1">
    <location>
        <begin position="182"/>
        <end position="197"/>
    </location>
</feature>
<protein>
    <submittedName>
        <fullName evidence="2">Uncharacterized protein</fullName>
    </submittedName>
</protein>
<evidence type="ECO:0000313" key="3">
    <source>
        <dbReference type="EMBL" id="SYW86215.1"/>
    </source>
</evidence>